<evidence type="ECO:0000256" key="1">
    <source>
        <dbReference type="SAM" id="MobiDB-lite"/>
    </source>
</evidence>
<feature type="transmembrane region" description="Helical" evidence="2">
    <location>
        <begin position="771"/>
        <end position="793"/>
    </location>
</feature>
<evidence type="ECO:0000313" key="5">
    <source>
        <dbReference type="Proteomes" id="UP000283509"/>
    </source>
</evidence>
<dbReference type="GO" id="GO:0008028">
    <property type="term" value="F:monocarboxylic acid transmembrane transporter activity"/>
    <property type="evidence" value="ECO:0007669"/>
    <property type="project" value="TreeGrafter"/>
</dbReference>
<feature type="transmembrane region" description="Helical" evidence="2">
    <location>
        <begin position="260"/>
        <end position="285"/>
    </location>
</feature>
<dbReference type="AlphaFoldDB" id="A0A3R7PPN8"/>
<dbReference type="PANTHER" id="PTHR11360:SF306">
    <property type="entry name" value="RE01051P"/>
    <property type="match status" value="1"/>
</dbReference>
<dbReference type="InterPro" id="IPR036259">
    <property type="entry name" value="MFS_trans_sf"/>
</dbReference>
<dbReference type="PANTHER" id="PTHR11360">
    <property type="entry name" value="MONOCARBOXYLATE TRANSPORTER"/>
    <property type="match status" value="1"/>
</dbReference>
<dbReference type="InterPro" id="IPR050327">
    <property type="entry name" value="Proton-linked_MCT"/>
</dbReference>
<feature type="domain" description="G-patch" evidence="3">
    <location>
        <begin position="77"/>
        <end position="123"/>
    </location>
</feature>
<dbReference type="SUPFAM" id="SSF103473">
    <property type="entry name" value="MFS general substrate transporter"/>
    <property type="match status" value="1"/>
</dbReference>
<accession>A0A3R7PPN8</accession>
<evidence type="ECO:0000259" key="3">
    <source>
        <dbReference type="PROSITE" id="PS50174"/>
    </source>
</evidence>
<keyword evidence="5" id="KW-1185">Reference proteome</keyword>
<dbReference type="Pfam" id="PF01585">
    <property type="entry name" value="G-patch"/>
    <property type="match status" value="1"/>
</dbReference>
<feature type="region of interest" description="Disordered" evidence="1">
    <location>
        <begin position="459"/>
        <end position="537"/>
    </location>
</feature>
<evidence type="ECO:0000313" key="4">
    <source>
        <dbReference type="EMBL" id="ROT73213.1"/>
    </source>
</evidence>
<feature type="transmembrane region" description="Helical" evidence="2">
    <location>
        <begin position="297"/>
        <end position="315"/>
    </location>
</feature>
<reference evidence="4 5" key="1">
    <citation type="submission" date="2018-04" db="EMBL/GenBank/DDBJ databases">
        <authorList>
            <person name="Zhang X."/>
            <person name="Yuan J."/>
            <person name="Li F."/>
            <person name="Xiang J."/>
        </authorList>
    </citation>
    <scope>NUCLEOTIDE SEQUENCE [LARGE SCALE GENOMIC DNA]</scope>
    <source>
        <tissue evidence="4">Muscle</tissue>
    </source>
</reference>
<feature type="transmembrane region" description="Helical" evidence="2">
    <location>
        <begin position="650"/>
        <end position="668"/>
    </location>
</feature>
<dbReference type="Pfam" id="PF07690">
    <property type="entry name" value="MFS_1"/>
    <property type="match status" value="1"/>
</dbReference>
<name>A0A3R7PPN8_PENVA</name>
<keyword evidence="2" id="KW-0812">Transmembrane</keyword>
<evidence type="ECO:0000256" key="2">
    <source>
        <dbReference type="SAM" id="Phobius"/>
    </source>
</evidence>
<sequence>MADSEEEIDYMSEDFLAQCVGNNDVRPGLLFSHSSKRSAQIEKQRKNKNESNRERFKPVKQVQQERLQEGLNTALDSSNKGFAMLQKMGYKPGSSLGKQGQGKLEPVAVELKADRVGLGWQEMISEHRKKQQEIKRQKQEKHKKEIDPEQFRARMRSQQQEKLINADLMKSQRICHQMDSKAELTEPVEPWFWPNIADETYHSRRCLLTQLRILPLVFCCLHRRLRTMSKSNGTEEGESQAKARGPPVEKLVPPDGGWGWFIVLGSGITMFVLPSLSTCFGLIYVHLVASGYTNSQVSPIPGLMFGMACLTGPVATSLTRYYSHRRLSVIGICLAVTGVFLCAFWDDLVWYYVCFGVIAGVGSGMVNPHGFILGQMYFRRRRVAANALSMLGASLGFMVMPPLVRFLANTYGHRGALLLWSAILLHALVGAALYQPVEWHLKPNPLANVRLVEARPCQEDGHAADADGEEAEDGSQDGSYPSESEGEDEDGVEGSLPQDGAHHHPDPQRRRESSASKGEAEVFLGRESSEEPLGEGRRRLSSYISVRNSLYSSCDVIDQFGAALSVETERLKDVYVEVVEKAEEKPKEPQPYFLCGLKFPRFSDILNFKILFHPIFLIASISSIANRMVYMNFVTYIPALGVDLGMLDEAPFLLTTISMADLVAKGIMSLVSDRGWCQRRYFAISAGVLASVTASLVPQTWNFASLASCCALYGFSLGVMVSVSPILLVEYLGLKLLPYTFGLLLFMNGVSSVIIFPLTGFINDVMANYTTIYYLLGGLSLMPSVLWSLVPFVNQDKIRNIV</sequence>
<comment type="caution">
    <text evidence="4">The sequence shown here is derived from an EMBL/GenBank/DDBJ whole genome shotgun (WGS) entry which is preliminary data.</text>
</comment>
<dbReference type="Proteomes" id="UP000283509">
    <property type="component" value="Unassembled WGS sequence"/>
</dbReference>
<dbReference type="EMBL" id="QCYY01002052">
    <property type="protein sequence ID" value="ROT73213.1"/>
    <property type="molecule type" value="Genomic_DNA"/>
</dbReference>
<proteinExistence type="predicted"/>
<reference evidence="4 5" key="2">
    <citation type="submission" date="2019-01" db="EMBL/GenBank/DDBJ databases">
        <title>The decoding of complex shrimp genome reveals the adaptation for benthos swimmer, frequently molting mechanism and breeding impact on genome.</title>
        <authorList>
            <person name="Sun Y."/>
            <person name="Gao Y."/>
            <person name="Yu Y."/>
        </authorList>
    </citation>
    <scope>NUCLEOTIDE SEQUENCE [LARGE SCALE GENOMIC DNA]</scope>
    <source>
        <tissue evidence="4">Muscle</tissue>
    </source>
</reference>
<dbReference type="OrthoDB" id="6499973at2759"/>
<feature type="compositionally biased region" description="Basic and acidic residues" evidence="1">
    <location>
        <begin position="39"/>
        <end position="57"/>
    </location>
</feature>
<feature type="transmembrane region" description="Helical" evidence="2">
    <location>
        <begin position="327"/>
        <end position="344"/>
    </location>
</feature>
<keyword evidence="2" id="KW-0472">Membrane</keyword>
<dbReference type="PROSITE" id="PS50174">
    <property type="entry name" value="G_PATCH"/>
    <property type="match status" value="1"/>
</dbReference>
<feature type="region of interest" description="Disordered" evidence="1">
    <location>
        <begin position="35"/>
        <end position="62"/>
    </location>
</feature>
<dbReference type="SMART" id="SM00443">
    <property type="entry name" value="G_patch"/>
    <property type="match status" value="1"/>
</dbReference>
<feature type="transmembrane region" description="Helical" evidence="2">
    <location>
        <begin position="383"/>
        <end position="404"/>
    </location>
</feature>
<keyword evidence="2" id="KW-1133">Transmembrane helix</keyword>
<feature type="transmembrane region" description="Helical" evidence="2">
    <location>
        <begin position="610"/>
        <end position="630"/>
    </location>
</feature>
<organism evidence="4 5">
    <name type="scientific">Penaeus vannamei</name>
    <name type="common">Whiteleg shrimp</name>
    <name type="synonym">Litopenaeus vannamei</name>
    <dbReference type="NCBI Taxonomy" id="6689"/>
    <lineage>
        <taxon>Eukaryota</taxon>
        <taxon>Metazoa</taxon>
        <taxon>Ecdysozoa</taxon>
        <taxon>Arthropoda</taxon>
        <taxon>Crustacea</taxon>
        <taxon>Multicrustacea</taxon>
        <taxon>Malacostraca</taxon>
        <taxon>Eumalacostraca</taxon>
        <taxon>Eucarida</taxon>
        <taxon>Decapoda</taxon>
        <taxon>Dendrobranchiata</taxon>
        <taxon>Penaeoidea</taxon>
        <taxon>Penaeidae</taxon>
        <taxon>Penaeus</taxon>
    </lineage>
</organism>
<feature type="compositionally biased region" description="Acidic residues" evidence="1">
    <location>
        <begin position="466"/>
        <end position="475"/>
    </location>
</feature>
<feature type="transmembrane region" description="Helical" evidence="2">
    <location>
        <begin position="703"/>
        <end position="729"/>
    </location>
</feature>
<dbReference type="GO" id="GO:0003676">
    <property type="term" value="F:nucleic acid binding"/>
    <property type="evidence" value="ECO:0007669"/>
    <property type="project" value="InterPro"/>
</dbReference>
<feature type="transmembrane region" description="Helical" evidence="2">
    <location>
        <begin position="736"/>
        <end position="759"/>
    </location>
</feature>
<feature type="transmembrane region" description="Helical" evidence="2">
    <location>
        <begin position="350"/>
        <end position="371"/>
    </location>
</feature>
<gene>
    <name evidence="4" type="ORF">C7M84_008350</name>
</gene>
<dbReference type="Gene3D" id="1.20.1250.20">
    <property type="entry name" value="MFS general substrate transporter like domains"/>
    <property type="match status" value="2"/>
</dbReference>
<protein>
    <submittedName>
        <fullName evidence="4">Putative monocarboxylate transporter 9-like</fullName>
    </submittedName>
</protein>
<dbReference type="InterPro" id="IPR000467">
    <property type="entry name" value="G_patch_dom"/>
</dbReference>
<feature type="compositionally biased region" description="Basic and acidic residues" evidence="1">
    <location>
        <begin position="500"/>
        <end position="520"/>
    </location>
</feature>
<dbReference type="InterPro" id="IPR011701">
    <property type="entry name" value="MFS"/>
</dbReference>
<feature type="transmembrane region" description="Helical" evidence="2">
    <location>
        <begin position="416"/>
        <end position="434"/>
    </location>
</feature>
<feature type="transmembrane region" description="Helical" evidence="2">
    <location>
        <begin position="680"/>
        <end position="697"/>
    </location>
</feature>